<organism evidence="1">
    <name type="scientific">Opuntia streptacantha</name>
    <name type="common">Prickly pear cactus</name>
    <name type="synonym">Opuntia cardona</name>
    <dbReference type="NCBI Taxonomy" id="393608"/>
    <lineage>
        <taxon>Eukaryota</taxon>
        <taxon>Viridiplantae</taxon>
        <taxon>Streptophyta</taxon>
        <taxon>Embryophyta</taxon>
        <taxon>Tracheophyta</taxon>
        <taxon>Spermatophyta</taxon>
        <taxon>Magnoliopsida</taxon>
        <taxon>eudicotyledons</taxon>
        <taxon>Gunneridae</taxon>
        <taxon>Pentapetalae</taxon>
        <taxon>Caryophyllales</taxon>
        <taxon>Cactineae</taxon>
        <taxon>Cactaceae</taxon>
        <taxon>Opuntioideae</taxon>
        <taxon>Opuntia</taxon>
    </lineage>
</organism>
<proteinExistence type="predicted"/>
<evidence type="ECO:0000313" key="1">
    <source>
        <dbReference type="EMBL" id="MBA4663734.1"/>
    </source>
</evidence>
<sequence length="174" mass="20139">MVVNYSLHLQGGKGTPQRHLLLAKLSGLTCLSRRPVGIIPQRRLWLTLMNRSRNWPKRFGSDPYISLCWISKSLMPIGKSTWEKSNLKRLWLRYMVSNAVFSLPNKNEASPVRWFLDRSRRFTMAFPNDLGIGPLNPFCPKNRSITGFWNEPKLAGIEPDSRLARRSSRVIFVR</sequence>
<name>A0A7C9ABF7_OPUST</name>
<reference evidence="1" key="1">
    <citation type="journal article" date="2013" name="J. Plant Res.">
        <title>Effect of fungi and light on seed germination of three Opuntia species from semiarid lands of central Mexico.</title>
        <authorList>
            <person name="Delgado-Sanchez P."/>
            <person name="Jimenez-Bremont J.F."/>
            <person name="Guerrero-Gonzalez Mde L."/>
            <person name="Flores J."/>
        </authorList>
    </citation>
    <scope>NUCLEOTIDE SEQUENCE</scope>
    <source>
        <tissue evidence="1">Cladode</tissue>
    </source>
</reference>
<reference evidence="1" key="2">
    <citation type="submission" date="2020-07" db="EMBL/GenBank/DDBJ databases">
        <authorList>
            <person name="Vera ALvarez R."/>
            <person name="Arias-Moreno D.M."/>
            <person name="Jimenez-Jacinto V."/>
            <person name="Jimenez-Bremont J.F."/>
            <person name="Swaminathan K."/>
            <person name="Moose S.P."/>
            <person name="Guerrero-Gonzalez M.L."/>
            <person name="Marino-Ramirez L."/>
            <person name="Landsman D."/>
            <person name="Rodriguez-Kessler M."/>
            <person name="Delgado-Sanchez P."/>
        </authorList>
    </citation>
    <scope>NUCLEOTIDE SEQUENCE</scope>
    <source>
        <tissue evidence="1">Cladode</tissue>
    </source>
</reference>
<accession>A0A7C9ABF7</accession>
<protein>
    <submittedName>
        <fullName evidence="1">Uncharacterized protein</fullName>
    </submittedName>
</protein>
<dbReference type="AlphaFoldDB" id="A0A7C9ABF7"/>
<dbReference type="EMBL" id="GISG01221658">
    <property type="protein sequence ID" value="MBA4663734.1"/>
    <property type="molecule type" value="Transcribed_RNA"/>
</dbReference>